<reference evidence="8" key="1">
    <citation type="submission" date="2017-01" db="EMBL/GenBank/DDBJ databases">
        <title>Comparative genomics of anhydrobiosis in the tardigrade Hypsibius dujardini.</title>
        <authorList>
            <person name="Yoshida Y."/>
            <person name="Koutsovoulos G."/>
            <person name="Laetsch D."/>
            <person name="Stevens L."/>
            <person name="Kumar S."/>
            <person name="Horikawa D."/>
            <person name="Ishino K."/>
            <person name="Komine S."/>
            <person name="Tomita M."/>
            <person name="Blaxter M."/>
            <person name="Arakawa K."/>
        </authorList>
    </citation>
    <scope>NUCLEOTIDE SEQUENCE [LARGE SCALE GENOMIC DNA]</scope>
    <source>
        <strain evidence="8">Z151</strain>
    </source>
</reference>
<evidence type="ECO:0000256" key="5">
    <source>
        <dbReference type="ARBA" id="ARBA00023002"/>
    </source>
</evidence>
<proteinExistence type="predicted"/>
<name>A0A1W0XB91_HYPEX</name>
<dbReference type="GO" id="GO:0050660">
    <property type="term" value="F:flavin adenine dinucleotide binding"/>
    <property type="evidence" value="ECO:0007669"/>
    <property type="project" value="InterPro"/>
</dbReference>
<dbReference type="InterPro" id="IPR018517">
    <property type="entry name" value="tRNA_hU_synthase_CS"/>
</dbReference>
<protein>
    <submittedName>
        <fullName evidence="7">tRNA-dihydrouridine(20a/20b) synthase [NAD(P)+]-like</fullName>
    </submittedName>
</protein>
<dbReference type="PANTHER" id="PTHR11082:SF31">
    <property type="entry name" value="TRNA-DIHYDROURIDINE(20A_20B) SYNTHASE [NAD(P)+]-LIKE"/>
    <property type="match status" value="1"/>
</dbReference>
<dbReference type="EMBL" id="MTYJ01000006">
    <property type="protein sequence ID" value="OQV24582.1"/>
    <property type="molecule type" value="Genomic_DNA"/>
</dbReference>
<evidence type="ECO:0000259" key="6">
    <source>
        <dbReference type="Pfam" id="PF01207"/>
    </source>
</evidence>
<organism evidence="7 8">
    <name type="scientific">Hypsibius exemplaris</name>
    <name type="common">Freshwater tardigrade</name>
    <dbReference type="NCBI Taxonomy" id="2072580"/>
    <lineage>
        <taxon>Eukaryota</taxon>
        <taxon>Metazoa</taxon>
        <taxon>Ecdysozoa</taxon>
        <taxon>Tardigrada</taxon>
        <taxon>Eutardigrada</taxon>
        <taxon>Parachela</taxon>
        <taxon>Hypsibioidea</taxon>
        <taxon>Hypsibiidae</taxon>
        <taxon>Hypsibius</taxon>
    </lineage>
</organism>
<gene>
    <name evidence="7" type="ORF">BV898_01642</name>
</gene>
<dbReference type="SUPFAM" id="SSF51395">
    <property type="entry name" value="FMN-linked oxidoreductases"/>
    <property type="match status" value="1"/>
</dbReference>
<keyword evidence="8" id="KW-1185">Reference proteome</keyword>
<sequence>MRRPGVLEMLEEGKPLKICAPMVTQFSNPILYNTRLEFEKTFLKFRKMELHFRHLVRKWGCDVAFTPMITADSFVKSEKAREADFSTDPDDRPLIVQFGSSSPSDIVDAAEYIARVSDGIDINCGCPQKWAIAEKIGGYLLTHPDIIQDMIVQLRNRIPDETFTKSIKIRIDPDIRKSVDLCQQLEAAGVSFITVHGRTLKQKNEPADWDAIKVIKDSVRIPVFANGDIKTSEDIVKVVADTGVDGVMSANGLLANPAMFSGHDVTPMECVQDWLDINERDKSCPFRVFHHHLIWMTEKQMSKADRIKFSDFTTKEKVVDFITNHFELQNPAERSPTPRESSSLDD</sequence>
<evidence type="ECO:0000256" key="3">
    <source>
        <dbReference type="ARBA" id="ARBA00022643"/>
    </source>
</evidence>
<dbReference type="InterPro" id="IPR035587">
    <property type="entry name" value="DUS-like_FMN-bd"/>
</dbReference>
<keyword evidence="3" id="KW-0288">FMN</keyword>
<accession>A0A1W0XB91</accession>
<keyword evidence="5" id="KW-0560">Oxidoreductase</keyword>
<dbReference type="Gene3D" id="3.20.20.70">
    <property type="entry name" value="Aldolase class I"/>
    <property type="match status" value="1"/>
</dbReference>
<keyword evidence="4" id="KW-0819">tRNA processing</keyword>
<dbReference type="Pfam" id="PF01207">
    <property type="entry name" value="Dus"/>
    <property type="match status" value="1"/>
</dbReference>
<dbReference type="PANTHER" id="PTHR11082">
    <property type="entry name" value="TRNA-DIHYDROURIDINE SYNTHASE"/>
    <property type="match status" value="1"/>
</dbReference>
<dbReference type="InterPro" id="IPR013785">
    <property type="entry name" value="Aldolase_TIM"/>
</dbReference>
<evidence type="ECO:0000256" key="4">
    <source>
        <dbReference type="ARBA" id="ARBA00022694"/>
    </source>
</evidence>
<feature type="domain" description="DUS-like FMN-binding" evidence="6">
    <location>
        <begin position="48"/>
        <end position="304"/>
    </location>
</feature>
<comment type="caution">
    <text evidence="7">The sequence shown here is derived from an EMBL/GenBank/DDBJ whole genome shotgun (WGS) entry which is preliminary data.</text>
</comment>
<dbReference type="AlphaFoldDB" id="A0A1W0XB91"/>
<evidence type="ECO:0000256" key="2">
    <source>
        <dbReference type="ARBA" id="ARBA00022630"/>
    </source>
</evidence>
<dbReference type="CDD" id="cd02801">
    <property type="entry name" value="DUS_like_FMN"/>
    <property type="match status" value="1"/>
</dbReference>
<dbReference type="PROSITE" id="PS01136">
    <property type="entry name" value="UPF0034"/>
    <property type="match status" value="1"/>
</dbReference>
<dbReference type="GO" id="GO:0017150">
    <property type="term" value="F:tRNA dihydrouridine synthase activity"/>
    <property type="evidence" value="ECO:0007669"/>
    <property type="project" value="InterPro"/>
</dbReference>
<dbReference type="Proteomes" id="UP000192578">
    <property type="component" value="Unassembled WGS sequence"/>
</dbReference>
<evidence type="ECO:0000256" key="1">
    <source>
        <dbReference type="ARBA" id="ARBA00001917"/>
    </source>
</evidence>
<dbReference type="OrthoDB" id="9977870at2759"/>
<evidence type="ECO:0000313" key="7">
    <source>
        <dbReference type="EMBL" id="OQV24582.1"/>
    </source>
</evidence>
<keyword evidence="2" id="KW-0285">Flavoprotein</keyword>
<evidence type="ECO:0000313" key="8">
    <source>
        <dbReference type="Proteomes" id="UP000192578"/>
    </source>
</evidence>
<comment type="cofactor">
    <cofactor evidence="1">
        <name>FMN</name>
        <dbReference type="ChEBI" id="CHEBI:58210"/>
    </cofactor>
</comment>